<keyword evidence="4" id="KW-0812">Transmembrane</keyword>
<dbReference type="STRING" id="45235.A0A2K3QL79"/>
<evidence type="ECO:0000256" key="4">
    <source>
        <dbReference type="ARBA" id="ARBA00022692"/>
    </source>
</evidence>
<sequence length="546" mass="62656">MGLSRWDFEFPNVALDAVPKWSYLFYFVVLYIITTSATSSISRSWNEWRKGYGAVPRYPQLVPIMGFDVAFSMAKALRNHTFLLWLCKLHETGPGKSKTFTIDFLGTHVIHTIESENMKALSSTVWKDFGLEPLRRKSGASMPFADKGVNTTDGHDWAFSRFLIKPYFHREALCDTDRLKEHTDNLLSLIPLDGSTFDIQTLMQRWFLDTSTHFLFGESISCLLYPERAEIAWAMTVVLRGLRLRLQMTKWLWMFRWKGWLDAVEVVHDFIDRQVDRAYKERAEEEKGKGANQDASSFGVELRPERTDLLWSMVGNVSGDRERLRSEMLLLFVPNNDTTSIFISNVFWSLARFPDVYAKVREEVLSVGEGAPLTYECLGSMKYLDAVLNESESPPLPKHEEKAHRHLAHRLYPNGVMQVRYCIKDSTLPLGGGKDGKSPIFVRKGDVVQVNKNVMHRDKDVWGEDADEFNPERWVGLRPYWNFMPFGGGPRRCPAQLLVTTEARYAIARFCRRFKAIENRDPNGYVPVMRAGPVNTNGVKIAVTPV</sequence>
<evidence type="ECO:0000256" key="8">
    <source>
        <dbReference type="ARBA" id="ARBA00023004"/>
    </source>
</evidence>
<dbReference type="InterPro" id="IPR036396">
    <property type="entry name" value="Cyt_P450_sf"/>
</dbReference>
<comment type="similarity">
    <text evidence="3 11">Belongs to the cytochrome P450 family.</text>
</comment>
<gene>
    <name evidence="12" type="ORF">TCAP_01764</name>
</gene>
<dbReference type="Gene3D" id="1.10.630.10">
    <property type="entry name" value="Cytochrome P450"/>
    <property type="match status" value="1"/>
</dbReference>
<comment type="caution">
    <text evidence="12">The sequence shown here is derived from an EMBL/GenBank/DDBJ whole genome shotgun (WGS) entry which is preliminary data.</text>
</comment>
<evidence type="ECO:0000256" key="1">
    <source>
        <dbReference type="ARBA" id="ARBA00001971"/>
    </source>
</evidence>
<keyword evidence="8 11" id="KW-0408">Iron</keyword>
<evidence type="ECO:0000256" key="9">
    <source>
        <dbReference type="ARBA" id="ARBA00023033"/>
    </source>
</evidence>
<dbReference type="InterPro" id="IPR002974">
    <property type="entry name" value="Cyt_P450_E_CYP52_ascomycetes"/>
</dbReference>
<dbReference type="PROSITE" id="PS00086">
    <property type="entry name" value="CYTOCHROME_P450"/>
    <property type="match status" value="1"/>
</dbReference>
<evidence type="ECO:0000256" key="7">
    <source>
        <dbReference type="ARBA" id="ARBA00023002"/>
    </source>
</evidence>
<dbReference type="InterPro" id="IPR001128">
    <property type="entry name" value="Cyt_P450"/>
</dbReference>
<keyword evidence="9 11" id="KW-0503">Monooxygenase</keyword>
<dbReference type="GO" id="GO:0005506">
    <property type="term" value="F:iron ion binding"/>
    <property type="evidence" value="ECO:0007669"/>
    <property type="project" value="InterPro"/>
</dbReference>
<dbReference type="GO" id="GO:0016020">
    <property type="term" value="C:membrane"/>
    <property type="evidence" value="ECO:0007669"/>
    <property type="project" value="UniProtKB-SubCell"/>
</dbReference>
<dbReference type="Pfam" id="PF00067">
    <property type="entry name" value="p450"/>
    <property type="match status" value="2"/>
</dbReference>
<keyword evidence="13" id="KW-1185">Reference proteome</keyword>
<dbReference type="PANTHER" id="PTHR24287:SF18">
    <property type="entry name" value="CYTOCHROME P450 MONOOXYGENASE APDE-RELATED"/>
    <property type="match status" value="1"/>
</dbReference>
<dbReference type="CDD" id="cd11063">
    <property type="entry name" value="CYP52"/>
    <property type="match status" value="1"/>
</dbReference>
<dbReference type="PANTHER" id="PTHR24287">
    <property type="entry name" value="P450, PUTATIVE (EUROFUNG)-RELATED"/>
    <property type="match status" value="1"/>
</dbReference>
<name>A0A2K3QL79_9HYPO</name>
<organism evidence="12 13">
    <name type="scientific">Tolypocladium capitatum</name>
    <dbReference type="NCBI Taxonomy" id="45235"/>
    <lineage>
        <taxon>Eukaryota</taxon>
        <taxon>Fungi</taxon>
        <taxon>Dikarya</taxon>
        <taxon>Ascomycota</taxon>
        <taxon>Pezizomycotina</taxon>
        <taxon>Sordariomycetes</taxon>
        <taxon>Hypocreomycetidae</taxon>
        <taxon>Hypocreales</taxon>
        <taxon>Ophiocordycipitaceae</taxon>
        <taxon>Tolypocladium</taxon>
    </lineage>
</organism>
<keyword evidence="10" id="KW-0472">Membrane</keyword>
<evidence type="ECO:0000256" key="3">
    <source>
        <dbReference type="ARBA" id="ARBA00010617"/>
    </source>
</evidence>
<evidence type="ECO:0000256" key="5">
    <source>
        <dbReference type="ARBA" id="ARBA00022723"/>
    </source>
</evidence>
<evidence type="ECO:0000256" key="11">
    <source>
        <dbReference type="RuleBase" id="RU000461"/>
    </source>
</evidence>
<evidence type="ECO:0008006" key="14">
    <source>
        <dbReference type="Google" id="ProtNLM"/>
    </source>
</evidence>
<evidence type="ECO:0000313" key="12">
    <source>
        <dbReference type="EMBL" id="PNY28304.1"/>
    </source>
</evidence>
<dbReference type="EMBL" id="NRSZ01000279">
    <property type="protein sequence ID" value="PNY28304.1"/>
    <property type="molecule type" value="Genomic_DNA"/>
</dbReference>
<dbReference type="Proteomes" id="UP000236621">
    <property type="component" value="Unassembled WGS sequence"/>
</dbReference>
<proteinExistence type="inferred from homology"/>
<dbReference type="InterPro" id="IPR017972">
    <property type="entry name" value="Cyt_P450_CS"/>
</dbReference>
<evidence type="ECO:0000313" key="13">
    <source>
        <dbReference type="Proteomes" id="UP000236621"/>
    </source>
</evidence>
<accession>A0A2K3QL79</accession>
<dbReference type="InterPro" id="IPR047146">
    <property type="entry name" value="Cyt_P450_E_CYP52_fungi"/>
</dbReference>
<evidence type="ECO:0000256" key="2">
    <source>
        <dbReference type="ARBA" id="ARBA00004167"/>
    </source>
</evidence>
<evidence type="ECO:0000256" key="10">
    <source>
        <dbReference type="ARBA" id="ARBA00023136"/>
    </source>
</evidence>
<keyword evidence="5 11" id="KW-0479">Metal-binding</keyword>
<dbReference type="PRINTS" id="PR01239">
    <property type="entry name" value="EP450IICYP52"/>
</dbReference>
<comment type="cofactor">
    <cofactor evidence="1">
        <name>heme</name>
        <dbReference type="ChEBI" id="CHEBI:30413"/>
    </cofactor>
</comment>
<keyword evidence="6" id="KW-1133">Transmembrane helix</keyword>
<dbReference type="OrthoDB" id="1470350at2759"/>
<keyword evidence="11" id="KW-0349">Heme</keyword>
<dbReference type="SUPFAM" id="SSF48264">
    <property type="entry name" value="Cytochrome P450"/>
    <property type="match status" value="1"/>
</dbReference>
<dbReference type="GO" id="GO:0016712">
    <property type="term" value="F:oxidoreductase activity, acting on paired donors, with incorporation or reduction of molecular oxygen, reduced flavin or flavoprotein as one donor, and incorporation of one atom of oxygen"/>
    <property type="evidence" value="ECO:0007669"/>
    <property type="project" value="InterPro"/>
</dbReference>
<reference evidence="12 13" key="1">
    <citation type="submission" date="2017-08" db="EMBL/GenBank/DDBJ databases">
        <title>Harnessing the power of phylogenomics to disentangle the directionality and signatures of interkingdom host jumping in the parasitic fungal genus Tolypocladium.</title>
        <authorList>
            <person name="Quandt C.A."/>
            <person name="Patterson W."/>
            <person name="Spatafora J.W."/>
        </authorList>
    </citation>
    <scope>NUCLEOTIDE SEQUENCE [LARGE SCALE GENOMIC DNA]</scope>
    <source>
        <strain evidence="12 13">CBS 113982</strain>
    </source>
</reference>
<dbReference type="AlphaFoldDB" id="A0A2K3QL79"/>
<keyword evidence="7 11" id="KW-0560">Oxidoreductase</keyword>
<evidence type="ECO:0000256" key="6">
    <source>
        <dbReference type="ARBA" id="ARBA00022989"/>
    </source>
</evidence>
<dbReference type="GO" id="GO:0020037">
    <property type="term" value="F:heme binding"/>
    <property type="evidence" value="ECO:0007669"/>
    <property type="project" value="InterPro"/>
</dbReference>
<comment type="subcellular location">
    <subcellularLocation>
        <location evidence="2">Membrane</location>
        <topology evidence="2">Single-pass membrane protein</topology>
    </subcellularLocation>
</comment>
<protein>
    <recommendedName>
        <fullName evidence="14">Cytochrome P450</fullName>
    </recommendedName>
</protein>